<evidence type="ECO:0000313" key="3">
    <source>
        <dbReference type="EMBL" id="KAF2147546.1"/>
    </source>
</evidence>
<sequence>MTTAALLQALIQPTLTALSPTLSLPLTIRIRLLLLQPSLLILTLLALLPHTTSHPTYSTIYIPTRSTHTLRALVFHPPNHSPNTNNHPKTNPKPPLHISLHAGAFLTGLPELNTTHCTRVATHTGATVIAPSYRLSPRHPFPAAHHDVLDALAALPRLLGADVDAGLVTLDGFSAGGCLALAAASVVDAPARPAAVVAFYPPLDLVAPPWRRGEGRGSWAQWALCWLLDPLMRAYAAPGDGAAALRPGLARAEALPRELMVVVAGGDVLAAEQVAFVERVRGEGKANAEEGRRVEVLVGEERAHGWLEVPGFLLGREGRRERDEVFAKAVEFVKEAHRRRGWVWDG</sequence>
<organism evidence="3 4">
    <name type="scientific">Aplosporella prunicola CBS 121167</name>
    <dbReference type="NCBI Taxonomy" id="1176127"/>
    <lineage>
        <taxon>Eukaryota</taxon>
        <taxon>Fungi</taxon>
        <taxon>Dikarya</taxon>
        <taxon>Ascomycota</taxon>
        <taxon>Pezizomycotina</taxon>
        <taxon>Dothideomycetes</taxon>
        <taxon>Dothideomycetes incertae sedis</taxon>
        <taxon>Botryosphaeriales</taxon>
        <taxon>Aplosporellaceae</taxon>
        <taxon>Aplosporella</taxon>
    </lineage>
</organism>
<dbReference type="EMBL" id="ML995474">
    <property type="protein sequence ID" value="KAF2147546.1"/>
    <property type="molecule type" value="Genomic_DNA"/>
</dbReference>
<accession>A0A6A6BTY4</accession>
<name>A0A6A6BTY4_9PEZI</name>
<reference evidence="3" key="1">
    <citation type="journal article" date="2020" name="Stud. Mycol.">
        <title>101 Dothideomycetes genomes: a test case for predicting lifestyles and emergence of pathogens.</title>
        <authorList>
            <person name="Haridas S."/>
            <person name="Albert R."/>
            <person name="Binder M."/>
            <person name="Bloem J."/>
            <person name="Labutti K."/>
            <person name="Salamov A."/>
            <person name="Andreopoulos B."/>
            <person name="Baker S."/>
            <person name="Barry K."/>
            <person name="Bills G."/>
            <person name="Bluhm B."/>
            <person name="Cannon C."/>
            <person name="Castanera R."/>
            <person name="Culley D."/>
            <person name="Daum C."/>
            <person name="Ezra D."/>
            <person name="Gonzalez J."/>
            <person name="Henrissat B."/>
            <person name="Kuo A."/>
            <person name="Liang C."/>
            <person name="Lipzen A."/>
            <person name="Lutzoni F."/>
            <person name="Magnuson J."/>
            <person name="Mondo S."/>
            <person name="Nolan M."/>
            <person name="Ohm R."/>
            <person name="Pangilinan J."/>
            <person name="Park H.-J."/>
            <person name="Ramirez L."/>
            <person name="Alfaro M."/>
            <person name="Sun H."/>
            <person name="Tritt A."/>
            <person name="Yoshinaga Y."/>
            <person name="Zwiers L.-H."/>
            <person name="Turgeon B."/>
            <person name="Goodwin S."/>
            <person name="Spatafora J."/>
            <person name="Crous P."/>
            <person name="Grigoriev I."/>
        </authorList>
    </citation>
    <scope>NUCLEOTIDE SEQUENCE</scope>
    <source>
        <strain evidence="3">CBS 121167</strain>
    </source>
</reference>
<dbReference type="RefSeq" id="XP_033403254.1">
    <property type="nucleotide sequence ID" value="XM_033541641.1"/>
</dbReference>
<dbReference type="InterPro" id="IPR050300">
    <property type="entry name" value="GDXG_lipolytic_enzyme"/>
</dbReference>
<dbReference type="AlphaFoldDB" id="A0A6A6BTY4"/>
<dbReference type="PANTHER" id="PTHR48081">
    <property type="entry name" value="AB HYDROLASE SUPERFAMILY PROTEIN C4A8.06C"/>
    <property type="match status" value="1"/>
</dbReference>
<dbReference type="Pfam" id="PF07859">
    <property type="entry name" value="Abhydrolase_3"/>
    <property type="match status" value="1"/>
</dbReference>
<dbReference type="Gene3D" id="3.40.50.1820">
    <property type="entry name" value="alpha/beta hydrolase"/>
    <property type="match status" value="1"/>
</dbReference>
<dbReference type="InterPro" id="IPR013094">
    <property type="entry name" value="AB_hydrolase_3"/>
</dbReference>
<dbReference type="OrthoDB" id="408631at2759"/>
<feature type="domain" description="Alpha/beta hydrolase fold-3" evidence="2">
    <location>
        <begin position="99"/>
        <end position="307"/>
    </location>
</feature>
<dbReference type="PANTHER" id="PTHR48081:SF8">
    <property type="entry name" value="ALPHA_BETA HYDROLASE FOLD-3 DOMAIN-CONTAINING PROTEIN-RELATED"/>
    <property type="match status" value="1"/>
</dbReference>
<evidence type="ECO:0000259" key="2">
    <source>
        <dbReference type="Pfam" id="PF07859"/>
    </source>
</evidence>
<dbReference type="InterPro" id="IPR029058">
    <property type="entry name" value="AB_hydrolase_fold"/>
</dbReference>
<protein>
    <recommendedName>
        <fullName evidence="2">Alpha/beta hydrolase fold-3 domain-containing protein</fullName>
    </recommendedName>
</protein>
<dbReference type="Proteomes" id="UP000799438">
    <property type="component" value="Unassembled WGS sequence"/>
</dbReference>
<evidence type="ECO:0000313" key="4">
    <source>
        <dbReference type="Proteomes" id="UP000799438"/>
    </source>
</evidence>
<keyword evidence="1" id="KW-0378">Hydrolase</keyword>
<dbReference type="SUPFAM" id="SSF53474">
    <property type="entry name" value="alpha/beta-Hydrolases"/>
    <property type="match status" value="1"/>
</dbReference>
<keyword evidence="4" id="KW-1185">Reference proteome</keyword>
<dbReference type="GO" id="GO:0016787">
    <property type="term" value="F:hydrolase activity"/>
    <property type="evidence" value="ECO:0007669"/>
    <property type="project" value="UniProtKB-KW"/>
</dbReference>
<evidence type="ECO:0000256" key="1">
    <source>
        <dbReference type="ARBA" id="ARBA00022801"/>
    </source>
</evidence>
<gene>
    <name evidence="3" type="ORF">K452DRAFT_293942</name>
</gene>
<dbReference type="GeneID" id="54299138"/>
<proteinExistence type="predicted"/>